<evidence type="ECO:0000313" key="4">
    <source>
        <dbReference type="EMBL" id="KAK8898352.1"/>
    </source>
</evidence>
<feature type="domain" description="C2H2-type" evidence="3">
    <location>
        <begin position="452"/>
        <end position="473"/>
    </location>
</feature>
<evidence type="ECO:0000259" key="3">
    <source>
        <dbReference type="PROSITE" id="PS00028"/>
    </source>
</evidence>
<keyword evidence="1" id="KW-0540">Nuclease</keyword>
<dbReference type="InterPro" id="IPR051132">
    <property type="entry name" value="3-5_Exonuclease_domain"/>
</dbReference>
<dbReference type="SMART" id="SM00355">
    <property type="entry name" value="ZnF_C2H2"/>
    <property type="match status" value="4"/>
</dbReference>
<gene>
    <name evidence="4" type="ORF">M9Y10_000637</name>
</gene>
<dbReference type="InterPro" id="IPR036397">
    <property type="entry name" value="RNaseH_sf"/>
</dbReference>
<proteinExistence type="predicted"/>
<dbReference type="SUPFAM" id="SSF53098">
    <property type="entry name" value="Ribonuclease H-like"/>
    <property type="match status" value="1"/>
</dbReference>
<dbReference type="InterPro" id="IPR013087">
    <property type="entry name" value="Znf_C2H2_type"/>
</dbReference>
<dbReference type="EMBL" id="JAPFFF010000001">
    <property type="protein sequence ID" value="KAK8898352.1"/>
    <property type="molecule type" value="Genomic_DNA"/>
</dbReference>
<reference evidence="4 5" key="1">
    <citation type="submission" date="2024-04" db="EMBL/GenBank/DDBJ databases">
        <title>Tritrichomonas musculus Genome.</title>
        <authorList>
            <person name="Alves-Ferreira E."/>
            <person name="Grigg M."/>
            <person name="Lorenzi H."/>
            <person name="Galac M."/>
        </authorList>
    </citation>
    <scope>NUCLEOTIDE SEQUENCE [LARGE SCALE GENOMIC DNA]</scope>
    <source>
        <strain evidence="4 5">EAF2021</strain>
    </source>
</reference>
<feature type="domain" description="C2H2-type" evidence="3">
    <location>
        <begin position="348"/>
        <end position="369"/>
    </location>
</feature>
<dbReference type="Gene3D" id="3.30.420.10">
    <property type="entry name" value="Ribonuclease H-like superfamily/Ribonuclease H"/>
    <property type="match status" value="1"/>
</dbReference>
<dbReference type="Proteomes" id="UP001470230">
    <property type="component" value="Unassembled WGS sequence"/>
</dbReference>
<protein>
    <recommendedName>
        <fullName evidence="3">C2H2-type domain-containing protein</fullName>
    </recommendedName>
</protein>
<dbReference type="Pfam" id="PF01612">
    <property type="entry name" value="DNA_pol_A_exo1"/>
    <property type="match status" value="1"/>
</dbReference>
<dbReference type="PROSITE" id="PS00028">
    <property type="entry name" value="ZINC_FINGER_C2H2_1"/>
    <property type="match status" value="2"/>
</dbReference>
<evidence type="ECO:0000256" key="1">
    <source>
        <dbReference type="ARBA" id="ARBA00022722"/>
    </source>
</evidence>
<dbReference type="PANTHER" id="PTHR13620">
    <property type="entry name" value="3-5 EXONUCLEASE"/>
    <property type="match status" value="1"/>
</dbReference>
<organism evidence="4 5">
    <name type="scientific">Tritrichomonas musculus</name>
    <dbReference type="NCBI Taxonomy" id="1915356"/>
    <lineage>
        <taxon>Eukaryota</taxon>
        <taxon>Metamonada</taxon>
        <taxon>Parabasalia</taxon>
        <taxon>Tritrichomonadida</taxon>
        <taxon>Tritrichomonadidae</taxon>
        <taxon>Tritrichomonas</taxon>
    </lineage>
</organism>
<keyword evidence="5" id="KW-1185">Reference proteome</keyword>
<comment type="caution">
    <text evidence="4">The sequence shown here is derived from an EMBL/GenBank/DDBJ whole genome shotgun (WGS) entry which is preliminary data.</text>
</comment>
<evidence type="ECO:0000256" key="2">
    <source>
        <dbReference type="ARBA" id="ARBA00022801"/>
    </source>
</evidence>
<accession>A0ABR2L6F7</accession>
<dbReference type="InterPro" id="IPR002562">
    <property type="entry name" value="3'-5'_exonuclease_dom"/>
</dbReference>
<evidence type="ECO:0000313" key="5">
    <source>
        <dbReference type="Proteomes" id="UP001470230"/>
    </source>
</evidence>
<dbReference type="InterPro" id="IPR012337">
    <property type="entry name" value="RNaseH-like_sf"/>
</dbReference>
<keyword evidence="2" id="KW-0378">Hydrolase</keyword>
<dbReference type="PANTHER" id="PTHR13620:SF104">
    <property type="entry name" value="EXONUCLEASE 3'-5' DOMAIN-CONTAINING PROTEIN 2"/>
    <property type="match status" value="1"/>
</dbReference>
<name>A0ABR2L6F7_9EUKA</name>
<sequence>MQFPEIHFGGNNPKLHSYKKFKWNPGETRIIEFYPNINTTVTLLYSSDPSLFEKLSTLIDGHPISIDLEWAQPWNHSPHPIELFQFSSSKGTIIVATDQNKGYDQISKFLHSSPFFGKGMSSDKKKLRECCGENFDYIEDIEQTRLLPNNLSINFEAVTLMFLGPGTAKFKDHKVQKSNWSVRPLSILQILYGAHDSYAMLEVYKKIIEKYGPEIKKVPIKSKSDKNKKKDKIKFNIICHFIDLDKFFIEKNMSVDFNLSDIENEAELFDEKKPSLKELLFNHEKKKSNDVNDIDSCFINHADHVLPFLLPTQPKDKRFMSLERICLAGDLLLLGIMHAQKKGNSFVCQVCQKSLHDPVAMISHSESRHCNDLSINHNLDPKDVFLHYLAGTDQVKCPFEVIFESSQLKNLEVEEEEDEDEDESSNDEENYIDLLNNAIVPKTYNESDGIKCCICNHDFNSVEELRDHCWLNHYELFVKLVTLKGFEKEREKEDKKLIRFGMFCIKQLNLASINHDNLIINCNLCKFAIANPAKFFMHAFFKHKGFAIVKKEQYKKWPINYSEFNETILKQIKKMDVEIEFNELVENHIYDPNENKCIDCGISFNDDDEREEHYLIHHLIYLPSDFQPLQ</sequence>